<gene>
    <name evidence="7" type="ORF">L2X98_23850</name>
</gene>
<evidence type="ECO:0000256" key="2">
    <source>
        <dbReference type="ARBA" id="ARBA00022692"/>
    </source>
</evidence>
<dbReference type="Pfam" id="PF09685">
    <property type="entry name" value="MamF_MmsF"/>
    <property type="match status" value="1"/>
</dbReference>
<keyword evidence="8" id="KW-1185">Reference proteome</keyword>
<keyword evidence="3 6" id="KW-1133">Transmembrane helix</keyword>
<feature type="transmembrane region" description="Helical" evidence="6">
    <location>
        <begin position="87"/>
        <end position="120"/>
    </location>
</feature>
<dbReference type="Proteomes" id="UP001054811">
    <property type="component" value="Chromosome"/>
</dbReference>
<keyword evidence="4 6" id="KW-0472">Membrane</keyword>
<keyword evidence="2 6" id="KW-0812">Transmembrane</keyword>
<accession>A0ABY5NLP3</accession>
<feature type="compositionally biased region" description="Pro residues" evidence="5">
    <location>
        <begin position="1"/>
        <end position="26"/>
    </location>
</feature>
<evidence type="ECO:0000256" key="3">
    <source>
        <dbReference type="ARBA" id="ARBA00022989"/>
    </source>
</evidence>
<evidence type="ECO:0000313" key="7">
    <source>
        <dbReference type="EMBL" id="UUT36108.1"/>
    </source>
</evidence>
<evidence type="ECO:0000256" key="6">
    <source>
        <dbReference type="SAM" id="Phobius"/>
    </source>
</evidence>
<dbReference type="InterPro" id="IPR019109">
    <property type="entry name" value="MamF_MmsF"/>
</dbReference>
<evidence type="ECO:0000256" key="5">
    <source>
        <dbReference type="SAM" id="MobiDB-lite"/>
    </source>
</evidence>
<reference evidence="7" key="1">
    <citation type="submission" date="2022-01" db="EMBL/GenBank/DDBJ databases">
        <title>Microbacterium eymi and Microbacterium rhizovicinus sp. nov., isolated from the rhizospheric soil of Elymus tsukushiensis, a plant native to the Dokdo Islands, Republic of Korea.</title>
        <authorList>
            <person name="Hwang Y.J."/>
        </authorList>
    </citation>
    <scope>NUCLEOTIDE SEQUENCE</scope>
    <source>
        <strain evidence="7">KUDC0405</strain>
    </source>
</reference>
<proteinExistence type="predicted"/>
<name>A0ABY5NLP3_9MICO</name>
<dbReference type="EMBL" id="CP091139">
    <property type="protein sequence ID" value="UUT36108.1"/>
    <property type="molecule type" value="Genomic_DNA"/>
</dbReference>
<protein>
    <submittedName>
        <fullName evidence="7">DUF4870 domain-containing protein</fullName>
    </submittedName>
</protein>
<evidence type="ECO:0000256" key="4">
    <source>
        <dbReference type="ARBA" id="ARBA00023136"/>
    </source>
</evidence>
<evidence type="ECO:0000313" key="8">
    <source>
        <dbReference type="Proteomes" id="UP001054811"/>
    </source>
</evidence>
<feature type="region of interest" description="Disordered" evidence="5">
    <location>
        <begin position="1"/>
        <end position="37"/>
    </location>
</feature>
<feature type="transmembrane region" description="Helical" evidence="6">
    <location>
        <begin position="42"/>
        <end position="66"/>
    </location>
</feature>
<sequence length="141" mass="15475">MPVSTPPIPPQQPPVPPQGPPVPPPGGYAQGPQPMNPSDEKLWATLVHIGGIFFEFIPALIGYLVLKDRGPFINAHTKTALNFQLTLLIAWIVGWITAFIFIGLLIMLAAWIVNIVFSIIAAVKANRGEYYSYPMTIPFIK</sequence>
<comment type="subcellular location">
    <subcellularLocation>
        <location evidence="1">Membrane</location>
        <topology evidence="1">Multi-pass membrane protein</topology>
    </subcellularLocation>
</comment>
<evidence type="ECO:0000256" key="1">
    <source>
        <dbReference type="ARBA" id="ARBA00004141"/>
    </source>
</evidence>
<organism evidence="7 8">
    <name type="scientific">Microbacterium elymi</name>
    <dbReference type="NCBI Taxonomy" id="2909587"/>
    <lineage>
        <taxon>Bacteria</taxon>
        <taxon>Bacillati</taxon>
        <taxon>Actinomycetota</taxon>
        <taxon>Actinomycetes</taxon>
        <taxon>Micrococcales</taxon>
        <taxon>Microbacteriaceae</taxon>
        <taxon>Microbacterium</taxon>
    </lineage>
</organism>